<feature type="transmembrane region" description="Helical" evidence="1">
    <location>
        <begin position="6"/>
        <end position="23"/>
    </location>
</feature>
<reference evidence="2 3" key="1">
    <citation type="submission" date="2018-11" db="EMBL/GenBank/DDBJ databases">
        <title>Genomes From Bacteria Associated with the Canine Oral Cavity: a Test Case for Automated Genome-Based Taxonomic Assignment.</title>
        <authorList>
            <person name="Coil D.A."/>
            <person name="Jospin G."/>
            <person name="Darling A.E."/>
            <person name="Wallis C."/>
            <person name="Davis I.J."/>
            <person name="Harris S."/>
            <person name="Eisen J.A."/>
            <person name="Holcombe L.J."/>
            <person name="O'Flynn C."/>
        </authorList>
    </citation>
    <scope>NUCLEOTIDE SEQUENCE [LARGE SCALE GENOMIC DNA]</scope>
    <source>
        <strain evidence="2 3">COT-280</strain>
    </source>
</reference>
<name>A0A3P2A882_9NEIS</name>
<feature type="transmembrane region" description="Helical" evidence="1">
    <location>
        <begin position="44"/>
        <end position="62"/>
    </location>
</feature>
<proteinExistence type="predicted"/>
<evidence type="ECO:0000313" key="2">
    <source>
        <dbReference type="EMBL" id="RRD91584.1"/>
    </source>
</evidence>
<dbReference type="EMBL" id="RQYC01000001">
    <property type="protein sequence ID" value="RRD91584.1"/>
    <property type="molecule type" value="Genomic_DNA"/>
</dbReference>
<protein>
    <submittedName>
        <fullName evidence="2">Uncharacterized protein</fullName>
    </submittedName>
</protein>
<gene>
    <name evidence="2" type="ORF">EII21_00710</name>
</gene>
<comment type="caution">
    <text evidence="2">The sequence shown here is derived from an EMBL/GenBank/DDBJ whole genome shotgun (WGS) entry which is preliminary data.</text>
</comment>
<evidence type="ECO:0000256" key="1">
    <source>
        <dbReference type="SAM" id="Phobius"/>
    </source>
</evidence>
<dbReference type="Proteomes" id="UP000269923">
    <property type="component" value="Unassembled WGS sequence"/>
</dbReference>
<keyword evidence="1" id="KW-1133">Transmembrane helix</keyword>
<keyword evidence="3" id="KW-1185">Reference proteome</keyword>
<feature type="transmembrane region" description="Helical" evidence="1">
    <location>
        <begin position="82"/>
        <end position="102"/>
    </location>
</feature>
<organism evidence="2 3">
    <name type="scientific">Conchiformibius steedae</name>
    <dbReference type="NCBI Taxonomy" id="153493"/>
    <lineage>
        <taxon>Bacteria</taxon>
        <taxon>Pseudomonadati</taxon>
        <taxon>Pseudomonadota</taxon>
        <taxon>Betaproteobacteria</taxon>
        <taxon>Neisseriales</taxon>
        <taxon>Neisseriaceae</taxon>
        <taxon>Conchiformibius</taxon>
    </lineage>
</organism>
<evidence type="ECO:0000313" key="3">
    <source>
        <dbReference type="Proteomes" id="UP000269923"/>
    </source>
</evidence>
<dbReference type="AlphaFoldDB" id="A0A3P2A882"/>
<keyword evidence="1" id="KW-0472">Membrane</keyword>
<accession>A0A3P2A882</accession>
<keyword evidence="1" id="KW-0812">Transmembrane</keyword>
<sequence>MGDLFVFGVWGWLLGLPAAWLTARSVRKRGLRRNWQGCLKTAAWGAWWNVVTVGELFIIRFLKHIFVWAQTDWYRVSVQLSHAILILAFCGWISAGVLSSFLPKPETDK</sequence>